<evidence type="ECO:0000256" key="3">
    <source>
        <dbReference type="SAM" id="MobiDB-lite"/>
    </source>
</evidence>
<feature type="compositionally biased region" description="Low complexity" evidence="3">
    <location>
        <begin position="290"/>
        <end position="303"/>
    </location>
</feature>
<accession>A0ABQ8FLY2</accession>
<dbReference type="InterPro" id="IPR001849">
    <property type="entry name" value="PH_domain"/>
</dbReference>
<evidence type="ECO:0000256" key="1">
    <source>
        <dbReference type="ARBA" id="ARBA00022658"/>
    </source>
</evidence>
<dbReference type="CDD" id="cd00155">
    <property type="entry name" value="RasGEF"/>
    <property type="match status" value="1"/>
</dbReference>
<feature type="compositionally biased region" description="Polar residues" evidence="3">
    <location>
        <begin position="304"/>
        <end position="319"/>
    </location>
</feature>
<dbReference type="InterPro" id="IPR011993">
    <property type="entry name" value="PH-like_dom_sf"/>
</dbReference>
<dbReference type="CDD" id="cd06224">
    <property type="entry name" value="REM"/>
    <property type="match status" value="1"/>
</dbReference>
<dbReference type="SMART" id="SM00147">
    <property type="entry name" value="RasGEF"/>
    <property type="match status" value="1"/>
</dbReference>
<reference evidence="7 8" key="1">
    <citation type="submission" date="2021-02" db="EMBL/GenBank/DDBJ databases">
        <title>Variation within the Batrachochytrium salamandrivorans European outbreak.</title>
        <authorList>
            <person name="Kelly M."/>
            <person name="Pasmans F."/>
            <person name="Shea T.P."/>
            <person name="Munoz J.F."/>
            <person name="Carranza S."/>
            <person name="Cuomo C.A."/>
            <person name="Martel A."/>
        </authorList>
    </citation>
    <scope>NUCLEOTIDE SEQUENCE [LARGE SCALE GENOMIC DNA]</scope>
    <source>
        <strain evidence="7 8">AMFP18/2</strain>
    </source>
</reference>
<evidence type="ECO:0008006" key="9">
    <source>
        <dbReference type="Google" id="ProtNLM"/>
    </source>
</evidence>
<keyword evidence="1 2" id="KW-0344">Guanine-nucleotide releasing factor</keyword>
<dbReference type="InterPro" id="IPR008937">
    <property type="entry name" value="Ras-like_GEF"/>
</dbReference>
<evidence type="ECO:0000313" key="7">
    <source>
        <dbReference type="EMBL" id="KAH6600566.1"/>
    </source>
</evidence>
<name>A0ABQ8FLY2_9FUNG</name>
<keyword evidence="8" id="KW-1185">Reference proteome</keyword>
<dbReference type="SMART" id="SM00229">
    <property type="entry name" value="RasGEFN"/>
    <property type="match status" value="1"/>
</dbReference>
<dbReference type="PROSITE" id="PS50212">
    <property type="entry name" value="RASGEF_NTER"/>
    <property type="match status" value="1"/>
</dbReference>
<feature type="region of interest" description="Disordered" evidence="3">
    <location>
        <begin position="289"/>
        <end position="319"/>
    </location>
</feature>
<dbReference type="Pfam" id="PF00618">
    <property type="entry name" value="RasGEF_N"/>
    <property type="match status" value="1"/>
</dbReference>
<dbReference type="SUPFAM" id="SSF48366">
    <property type="entry name" value="Ras GEF"/>
    <property type="match status" value="1"/>
</dbReference>
<feature type="compositionally biased region" description="Basic and acidic residues" evidence="3">
    <location>
        <begin position="194"/>
        <end position="211"/>
    </location>
</feature>
<feature type="domain" description="Ras-GEF" evidence="5">
    <location>
        <begin position="724"/>
        <end position="968"/>
    </location>
</feature>
<dbReference type="CDD" id="cd00821">
    <property type="entry name" value="PH"/>
    <property type="match status" value="1"/>
</dbReference>
<evidence type="ECO:0000259" key="4">
    <source>
        <dbReference type="PROSITE" id="PS50003"/>
    </source>
</evidence>
<evidence type="ECO:0000259" key="6">
    <source>
        <dbReference type="PROSITE" id="PS50212"/>
    </source>
</evidence>
<evidence type="ECO:0000259" key="5">
    <source>
        <dbReference type="PROSITE" id="PS50009"/>
    </source>
</evidence>
<feature type="domain" description="PH" evidence="4">
    <location>
        <begin position="373"/>
        <end position="466"/>
    </location>
</feature>
<evidence type="ECO:0000256" key="2">
    <source>
        <dbReference type="PROSITE-ProRule" id="PRU00168"/>
    </source>
</evidence>
<dbReference type="PROSITE" id="PS50003">
    <property type="entry name" value="PH_DOMAIN"/>
    <property type="match status" value="1"/>
</dbReference>
<dbReference type="InterPro" id="IPR001895">
    <property type="entry name" value="RASGEF_cat_dom"/>
</dbReference>
<dbReference type="PROSITE" id="PS50009">
    <property type="entry name" value="RASGEF_CAT"/>
    <property type="match status" value="1"/>
</dbReference>
<organism evidence="7 8">
    <name type="scientific">Batrachochytrium salamandrivorans</name>
    <dbReference type="NCBI Taxonomy" id="1357716"/>
    <lineage>
        <taxon>Eukaryota</taxon>
        <taxon>Fungi</taxon>
        <taxon>Fungi incertae sedis</taxon>
        <taxon>Chytridiomycota</taxon>
        <taxon>Chytridiomycota incertae sedis</taxon>
        <taxon>Chytridiomycetes</taxon>
        <taxon>Rhizophydiales</taxon>
        <taxon>Rhizophydiales incertae sedis</taxon>
        <taxon>Batrachochytrium</taxon>
    </lineage>
</organism>
<comment type="caution">
    <text evidence="7">The sequence shown here is derived from an EMBL/GenBank/DDBJ whole genome shotgun (WGS) entry which is preliminary data.</text>
</comment>
<proteinExistence type="predicted"/>
<evidence type="ECO:0000313" key="8">
    <source>
        <dbReference type="Proteomes" id="UP001648503"/>
    </source>
</evidence>
<dbReference type="SUPFAM" id="SSF50729">
    <property type="entry name" value="PH domain-like"/>
    <property type="match status" value="1"/>
</dbReference>
<feature type="domain" description="N-terminal Ras-GEF" evidence="6">
    <location>
        <begin position="550"/>
        <end position="681"/>
    </location>
</feature>
<dbReference type="InterPro" id="IPR036964">
    <property type="entry name" value="RASGEF_cat_dom_sf"/>
</dbReference>
<dbReference type="EMBL" id="JAFCIX010000030">
    <property type="protein sequence ID" value="KAH6600566.1"/>
    <property type="molecule type" value="Genomic_DNA"/>
</dbReference>
<dbReference type="PANTHER" id="PTHR23113">
    <property type="entry name" value="GUANINE NUCLEOTIDE EXCHANGE FACTOR"/>
    <property type="match status" value="1"/>
</dbReference>
<dbReference type="InterPro" id="IPR000651">
    <property type="entry name" value="Ras-like_Gua-exchang_fac_N"/>
</dbReference>
<gene>
    <name evidence="7" type="ORF">BASA50_002130</name>
</gene>
<dbReference type="Proteomes" id="UP001648503">
    <property type="component" value="Unassembled WGS sequence"/>
</dbReference>
<dbReference type="PANTHER" id="PTHR23113:SF356">
    <property type="entry name" value="FI05912P-RELATED"/>
    <property type="match status" value="1"/>
</dbReference>
<dbReference type="InterPro" id="IPR023578">
    <property type="entry name" value="Ras_GEF_dom_sf"/>
</dbReference>
<sequence>MNNTGRTDTQPCIFNSVFYKAGTQIPFIFRFGSGCVLYNHSTGMIVPLAANGSVRLDGGNIYTAEDTNSKILRFTRLPEPNIQMRRNSDMPPGFFKSLTLGRSSNRRRSDSSVANPNLNHTRKNTNSKGSTNALKASVESKEEGSEECIEKNALNLSKLNNSVNSTSTTPLAEALLESTLTSGFFTLRRKGRKPASDLEHESGEHSSPKDLAKSMLTIQTNSGHLDDELDLVSFLNGPQKELVRKRSKSVCMDRPEGLIVRSPQADSSLDATVTMSLMSVMTVESVIGNRQSTLSSRSQTSTTHPDTTHQNTRPKSGLSVNLVSDSDVRQYCTLGVSTDGLHRDNSSIDIASASSSTTHKRPVSAIQAKDADLLTHEGFLRSDASLGSSLYFRLSDNTLKAFKDVDTSLSSKPAVEIRLENCVAMPVRSTTENVFEITYPDGKLRCYPQTYASMIMWVSTINTSSSNISPWHGVSKSPLEDFHMDIYSKEYHSLLSALRDETGMTDEAAAALGVEVVSENLPHSPIRQKSMDDFGKPIVQYRPDTDGVQTPFHIVQATIEKLIERAIDSHGPDKQFISMILHTYRHIIPASSFLELIKARLHVLDPPKDASNEDSFSIYWKPVLKIRAISMVYFWIKSIWSPDFVYPDVRESLERFVVAIQGSFGPLPSDKELDDLHCSEFRLLSGHLRGVIRRRDALYTAPAPAMAEGATSPVVIKQGFLDFDSVDLARQLTLLEQDQLCIIKPIHYLLRIWADEKDPIIERELRPLNDAVSSFNTVSFWVATEICTQPEIKNRAKVVEGFIKLAKECRKLNNFNTLMAVISGLNLVAVSRLKATWEITDPKRVKQLNELEALLSPTNNFRIYRSLVAEIEEEQLKNRRPYIPILSLFLKDFLFMNDGNPKIVDNGCINVDKLRTMYSRASEALLVQNNRYSTCFTGQPTPLQLYCNNLRALKEQALYKYSCLCEPKNNPGDDIRLREKWMSK</sequence>
<feature type="region of interest" description="Disordered" evidence="3">
    <location>
        <begin position="82"/>
        <end position="146"/>
    </location>
</feature>
<dbReference type="Pfam" id="PF00617">
    <property type="entry name" value="RasGEF"/>
    <property type="match status" value="1"/>
</dbReference>
<dbReference type="Gene3D" id="1.20.870.10">
    <property type="entry name" value="Son of sevenless (SoS) protein Chain: S domain 1"/>
    <property type="match status" value="1"/>
</dbReference>
<dbReference type="Gene3D" id="2.30.29.30">
    <property type="entry name" value="Pleckstrin-homology domain (PH domain)/Phosphotyrosine-binding domain (PTB)"/>
    <property type="match status" value="1"/>
</dbReference>
<feature type="region of interest" description="Disordered" evidence="3">
    <location>
        <begin position="191"/>
        <end position="211"/>
    </location>
</feature>
<protein>
    <recommendedName>
        <fullName evidence="9">Ras-GEF domain-containing protein</fullName>
    </recommendedName>
</protein>
<dbReference type="Gene3D" id="1.10.840.10">
    <property type="entry name" value="Ras guanine-nucleotide exchange factors catalytic domain"/>
    <property type="match status" value="1"/>
</dbReference>